<name>A0AC34R5N3_9BILA</name>
<dbReference type="Proteomes" id="UP000887576">
    <property type="component" value="Unplaced"/>
</dbReference>
<reference evidence="2" key="1">
    <citation type="submission" date="2022-11" db="UniProtKB">
        <authorList>
            <consortium name="WormBaseParasite"/>
        </authorList>
    </citation>
    <scope>IDENTIFICATION</scope>
</reference>
<evidence type="ECO:0000313" key="1">
    <source>
        <dbReference type="Proteomes" id="UP000887576"/>
    </source>
</evidence>
<organism evidence="1 2">
    <name type="scientific">Panagrolaimus sp. JU765</name>
    <dbReference type="NCBI Taxonomy" id="591449"/>
    <lineage>
        <taxon>Eukaryota</taxon>
        <taxon>Metazoa</taxon>
        <taxon>Ecdysozoa</taxon>
        <taxon>Nematoda</taxon>
        <taxon>Chromadorea</taxon>
        <taxon>Rhabditida</taxon>
        <taxon>Tylenchina</taxon>
        <taxon>Panagrolaimomorpha</taxon>
        <taxon>Panagrolaimoidea</taxon>
        <taxon>Panagrolaimidae</taxon>
        <taxon>Panagrolaimus</taxon>
    </lineage>
</organism>
<dbReference type="WBParaSite" id="JU765_v2.g3664.t2">
    <property type="protein sequence ID" value="JU765_v2.g3664.t2"/>
    <property type="gene ID" value="JU765_v2.g3664"/>
</dbReference>
<sequence>MNLLLILLVAFSFKYQRSVTGVQARIEAQNAEKQQVFETPASVVESDEDSDEKDDDFHPHEEDDDLNRGSLPRPVSETQAIDGQNPRPDGVDEDRGRPDDSISFISKAFTSRKTFSCPKTKADFVTGGNVATLNPEDIEIIAAMGDNTGTGEGLWPQTAIEFRGASFSIGGDASIDGLVTVPNILREFSDRQLIGVSHGMGSREELPSYQLNVAVGRSNTSMLTEQANELVRRMNNLTISNLRNKWTMIIVTIGTEEFCNNCAVPHIDRINEAMDILNRGIHKAFVVVIGPLHVSLASEQNKNLLKDKCTCLKTKTDSYFAQLLRAWEEGLLTVQEHSLDVKRRTFGVLVLPFLTITSRYPSSLFVGNTTLLNRRGHNYAAKWLWNRLISGPRYNLSDAILSRDKYFCPSVGCPYFRNHENFKYCPILRHVDATEEDVADLKKGKKPKRSQFTLYRLAGIVVGLAFCTATTGCIVFYLLSKHAKHGRFDMEPILEEGIYKEYTKPRGLTVVSKKGEAISDSEEEEETIVEPEYPYRRPEEQRPMHDPTLVGHNDNELENASFLNIGE</sequence>
<protein>
    <submittedName>
        <fullName evidence="2">Lipase_GDSL domain-containing protein</fullName>
    </submittedName>
</protein>
<accession>A0AC34R5N3</accession>
<evidence type="ECO:0000313" key="2">
    <source>
        <dbReference type="WBParaSite" id="JU765_v2.g3664.t2"/>
    </source>
</evidence>
<proteinExistence type="predicted"/>